<organism evidence="1">
    <name type="scientific">marine metagenome</name>
    <dbReference type="NCBI Taxonomy" id="408172"/>
    <lineage>
        <taxon>unclassified sequences</taxon>
        <taxon>metagenomes</taxon>
        <taxon>ecological metagenomes</taxon>
    </lineage>
</organism>
<reference evidence="1" key="1">
    <citation type="submission" date="2018-05" db="EMBL/GenBank/DDBJ databases">
        <authorList>
            <person name="Lanie J.A."/>
            <person name="Ng W.-L."/>
            <person name="Kazmierczak K.M."/>
            <person name="Andrzejewski T.M."/>
            <person name="Davidsen T.M."/>
            <person name="Wayne K.J."/>
            <person name="Tettelin H."/>
            <person name="Glass J.I."/>
            <person name="Rusch D."/>
            <person name="Podicherti R."/>
            <person name="Tsui H.-C.T."/>
            <person name="Winkler M.E."/>
        </authorList>
    </citation>
    <scope>NUCLEOTIDE SEQUENCE</scope>
</reference>
<dbReference type="PANTHER" id="PTHR45588:SF1">
    <property type="entry name" value="WW DOMAIN-CONTAINING PROTEIN"/>
    <property type="match status" value="1"/>
</dbReference>
<accession>A0A381N0H4</accession>
<dbReference type="AlphaFoldDB" id="A0A381N0H4"/>
<sequence length="527" mass="57804">MTRTPALLLIAGLLVIGARPAQAQFDNVGSFEFPTSATGEAQYHFLRGAALLHSFGWIQAREELHAAQEIDPDFAMAYWAESLSYNHPLFSQMDPTEPRRALERLAPTPVERLAKAPTTREQGFLSAVEILWGEGDQVTRRVGYMDAMSRLYEQYPNDSEVAAFYALSVLSASVATGDLTQRMNVQAGTIALKLFGQNRDHPGAAHYTIHAFDSPVLAPLSLEAAYAFAEIAPAVAHARHMPTHIFIQHGMWDRVSRNNESAYTAARELWQPGDPMGDAVHPLDWGQYGDLQLGDYAKARLWIERLESMALEGRFLEGGPQGAPGQARASTTIPLLKARYVVETEEWDVQPITEASTMHELLATGISAARTRDQATVAQAEAALKAMAERGPNGNRSANIMAKQVGALLHAGMGHGSVATGLMDEAEAIVEAGADPRGAASPVKPVHELYGEILLDLERPADAIEKFETSLQRMPNRPRSLLGLARAYAETDNRKMAVEAYEKLIEVWAGREAFEEFKEARRYVDGC</sequence>
<gene>
    <name evidence="1" type="ORF">METZ01_LOCUS843</name>
</gene>
<dbReference type="InterPro" id="IPR011990">
    <property type="entry name" value="TPR-like_helical_dom_sf"/>
</dbReference>
<dbReference type="Pfam" id="PF14559">
    <property type="entry name" value="TPR_19"/>
    <property type="match status" value="1"/>
</dbReference>
<evidence type="ECO:0000313" key="1">
    <source>
        <dbReference type="EMBL" id="SUZ47989.1"/>
    </source>
</evidence>
<proteinExistence type="predicted"/>
<dbReference type="Gene3D" id="1.25.40.10">
    <property type="entry name" value="Tetratricopeptide repeat domain"/>
    <property type="match status" value="1"/>
</dbReference>
<dbReference type="EMBL" id="UINC01000045">
    <property type="protein sequence ID" value="SUZ47989.1"/>
    <property type="molecule type" value="Genomic_DNA"/>
</dbReference>
<dbReference type="SUPFAM" id="SSF48452">
    <property type="entry name" value="TPR-like"/>
    <property type="match status" value="1"/>
</dbReference>
<dbReference type="PANTHER" id="PTHR45588">
    <property type="entry name" value="TPR DOMAIN-CONTAINING PROTEIN"/>
    <property type="match status" value="1"/>
</dbReference>
<name>A0A381N0H4_9ZZZZ</name>
<protein>
    <submittedName>
        <fullName evidence="1">Uncharacterized protein</fullName>
    </submittedName>
</protein>